<dbReference type="KEGG" id="paci:A4V11_01305"/>
<dbReference type="SUPFAM" id="SSF69593">
    <property type="entry name" value="Glycerol-3-phosphate (1)-acyltransferase"/>
    <property type="match status" value="1"/>
</dbReference>
<dbReference type="Proteomes" id="UP001280415">
    <property type="component" value="Unassembled WGS sequence"/>
</dbReference>
<dbReference type="EMBL" id="JAWJAX010000003">
    <property type="protein sequence ID" value="MDV2910867.1"/>
    <property type="molecule type" value="Genomic_DNA"/>
</dbReference>
<reference evidence="4" key="2">
    <citation type="submission" date="2023-10" db="EMBL/GenBank/DDBJ databases">
        <authorList>
            <person name="Khurajog B."/>
        </authorList>
    </citation>
    <scope>NUCLEOTIDE SEQUENCE</scope>
    <source>
        <strain evidence="5">BF14</strain>
        <strain evidence="4">BF9</strain>
    </source>
</reference>
<dbReference type="SMR" id="A0AAP3U3P8"/>
<dbReference type="PANTHER" id="PTHR10434:SF40">
    <property type="entry name" value="1-ACYL-SN-GLYCEROL-3-PHOSPHATE ACYLTRANSFERASE"/>
    <property type="match status" value="1"/>
</dbReference>
<evidence type="ECO:0000256" key="1">
    <source>
        <dbReference type="ARBA" id="ARBA00022679"/>
    </source>
</evidence>
<name>A0AAP3U3P8_PEDAC</name>
<evidence type="ECO:0000313" key="4">
    <source>
        <dbReference type="EMBL" id="MDV2620310.1"/>
    </source>
</evidence>
<evidence type="ECO:0000259" key="3">
    <source>
        <dbReference type="SMART" id="SM00563"/>
    </source>
</evidence>
<dbReference type="GeneID" id="57365805"/>
<dbReference type="PANTHER" id="PTHR10434">
    <property type="entry name" value="1-ACYL-SN-GLYCEROL-3-PHOSPHATE ACYLTRANSFERASE"/>
    <property type="match status" value="1"/>
</dbReference>
<dbReference type="Pfam" id="PF01553">
    <property type="entry name" value="Acyltransferase"/>
    <property type="match status" value="1"/>
</dbReference>
<dbReference type="SMART" id="SM00563">
    <property type="entry name" value="PlsC"/>
    <property type="match status" value="1"/>
</dbReference>
<keyword evidence="2 4" id="KW-0012">Acyltransferase</keyword>
<organism evidence="4 6">
    <name type="scientific">Pediococcus acidilactici</name>
    <dbReference type="NCBI Taxonomy" id="1254"/>
    <lineage>
        <taxon>Bacteria</taxon>
        <taxon>Bacillati</taxon>
        <taxon>Bacillota</taxon>
        <taxon>Bacilli</taxon>
        <taxon>Lactobacillales</taxon>
        <taxon>Lactobacillaceae</taxon>
        <taxon>Pediococcus</taxon>
        <taxon>Pediococcus acidilactici group</taxon>
    </lineage>
</organism>
<gene>
    <name evidence="4" type="ORF">R0G89_00980</name>
    <name evidence="5" type="ORF">R0H03_03185</name>
</gene>
<dbReference type="GO" id="GO:0003841">
    <property type="term" value="F:1-acylglycerol-3-phosphate O-acyltransferase activity"/>
    <property type="evidence" value="ECO:0007669"/>
    <property type="project" value="TreeGrafter"/>
</dbReference>
<reference evidence="4" key="1">
    <citation type="journal article" date="2023" name="PeerJ">
        <title>Selection and evaluation of lactic acid bacteria from chicken feces in Thailand as potential probiotics.</title>
        <authorList>
            <person name="Khurajog B."/>
            <person name="Disastra Y."/>
            <person name="Lawwyne L.D."/>
            <person name="Sirichokchatchawan W."/>
            <person name="Niyomtham W."/>
            <person name="Yindee J."/>
            <person name="Hampson D.J."/>
            <person name="Prapasarakul N."/>
        </authorList>
    </citation>
    <scope>NUCLEOTIDE SEQUENCE</scope>
    <source>
        <strain evidence="5">BF14</strain>
        <strain evidence="4">BF9</strain>
    </source>
</reference>
<dbReference type="GO" id="GO:0006654">
    <property type="term" value="P:phosphatidic acid biosynthetic process"/>
    <property type="evidence" value="ECO:0007669"/>
    <property type="project" value="TreeGrafter"/>
</dbReference>
<accession>A0AAP3U3P8</accession>
<sequence length="215" mass="24398">MLYTFIKHLVSGLLTLINGRPQFHHKDRLPSGSYVLVAPHRTWLDPVLYALAAYPKRFSFMAKKELFQNRFLKWLITKLNAFPVDRQNPGPSAIKVPVKILKKGELSTIIFPSGTRHSQELKNGAFVIAKLANVPIVPAVYQGPLSFKALFSRRKVQINFGEPIVIDRKTRMNDENLAQLEKDLNAAFAALDRELDPTFQYVDMAEPSHTKKASK</sequence>
<dbReference type="EMBL" id="JAWJAV010000001">
    <property type="protein sequence ID" value="MDV2620310.1"/>
    <property type="molecule type" value="Genomic_DNA"/>
</dbReference>
<protein>
    <submittedName>
        <fullName evidence="4">1-acyl-sn-glycerol-3-phosphate acyltransferase</fullName>
    </submittedName>
</protein>
<evidence type="ECO:0000313" key="5">
    <source>
        <dbReference type="EMBL" id="MDV2910867.1"/>
    </source>
</evidence>
<keyword evidence="1" id="KW-0808">Transferase</keyword>
<evidence type="ECO:0000256" key="2">
    <source>
        <dbReference type="ARBA" id="ARBA00023315"/>
    </source>
</evidence>
<dbReference type="RefSeq" id="WP_002831527.1">
    <property type="nucleotide sequence ID" value="NZ_BJMF01000002.1"/>
</dbReference>
<proteinExistence type="predicted"/>
<comment type="caution">
    <text evidence="4">The sequence shown here is derived from an EMBL/GenBank/DDBJ whole genome shotgun (WGS) entry which is preliminary data.</text>
</comment>
<dbReference type="CDD" id="cd07989">
    <property type="entry name" value="LPLAT_AGPAT-like"/>
    <property type="match status" value="1"/>
</dbReference>
<dbReference type="InterPro" id="IPR002123">
    <property type="entry name" value="Plipid/glycerol_acylTrfase"/>
</dbReference>
<feature type="domain" description="Phospholipid/glycerol acyltransferase" evidence="3">
    <location>
        <begin position="34"/>
        <end position="144"/>
    </location>
</feature>
<dbReference type="AlphaFoldDB" id="A0AAP3U3P8"/>
<dbReference type="Proteomes" id="UP001280897">
    <property type="component" value="Unassembled WGS sequence"/>
</dbReference>
<evidence type="ECO:0000313" key="6">
    <source>
        <dbReference type="Proteomes" id="UP001280897"/>
    </source>
</evidence>